<evidence type="ECO:0000256" key="3">
    <source>
        <dbReference type="ARBA" id="ARBA00022777"/>
    </source>
</evidence>
<evidence type="ECO:0000256" key="4">
    <source>
        <dbReference type="RuleBase" id="RU363090"/>
    </source>
</evidence>
<dbReference type="GO" id="GO:0032958">
    <property type="term" value="P:inositol phosphate biosynthetic process"/>
    <property type="evidence" value="ECO:0007669"/>
    <property type="project" value="InterPro"/>
</dbReference>
<dbReference type="Proteomes" id="UP000179807">
    <property type="component" value="Unassembled WGS sequence"/>
</dbReference>
<proteinExistence type="inferred from homology"/>
<dbReference type="Pfam" id="PF03770">
    <property type="entry name" value="IPK"/>
    <property type="match status" value="1"/>
</dbReference>
<organism evidence="5 6">
    <name type="scientific">Tritrichomonas foetus</name>
    <dbReference type="NCBI Taxonomy" id="1144522"/>
    <lineage>
        <taxon>Eukaryota</taxon>
        <taxon>Metamonada</taxon>
        <taxon>Parabasalia</taxon>
        <taxon>Tritrichomonadida</taxon>
        <taxon>Tritrichomonadidae</taxon>
        <taxon>Tritrichomonas</taxon>
    </lineage>
</organism>
<dbReference type="OrthoDB" id="338650at2759"/>
<dbReference type="InterPro" id="IPR005522">
    <property type="entry name" value="IPK"/>
</dbReference>
<gene>
    <name evidence="5" type="ORF">TRFO_40815</name>
</gene>
<accession>A0A1J4J5H2</accession>
<dbReference type="AlphaFoldDB" id="A0A1J4J5H2"/>
<dbReference type="GO" id="GO:0005737">
    <property type="term" value="C:cytoplasm"/>
    <property type="evidence" value="ECO:0007669"/>
    <property type="project" value="TreeGrafter"/>
</dbReference>
<dbReference type="GeneID" id="94848122"/>
<evidence type="ECO:0000313" key="5">
    <source>
        <dbReference type="EMBL" id="OHS92891.1"/>
    </source>
</evidence>
<dbReference type="InterPro" id="IPR038286">
    <property type="entry name" value="IPK_sf"/>
</dbReference>
<name>A0A1J4J5H2_9EUKA</name>
<evidence type="ECO:0000313" key="6">
    <source>
        <dbReference type="Proteomes" id="UP000179807"/>
    </source>
</evidence>
<dbReference type="VEuPathDB" id="TrichDB:TRFO_40815"/>
<sequence length="166" mass="18820">MADIKIGTRHYDLSATDEKRERITKKQEGTTTNSHAVRLVDAKIRKNGEVVKIFSRDDGNRFNISEFTNAVREFVPDSLKNKLILELQIILGKFAEMRQKYPGFRIYSSSLLIIYDGDAPEKGISVKLIDLAHSYLNVEEHGGKADDPDLEDNVILGVRNLITFLL</sequence>
<dbReference type="EC" id="2.7.-.-" evidence="4"/>
<dbReference type="PANTHER" id="PTHR12400:SF21">
    <property type="entry name" value="KINASE"/>
    <property type="match status" value="1"/>
</dbReference>
<dbReference type="Gene3D" id="3.30.470.160">
    <property type="entry name" value="Inositol polyphosphate kinase"/>
    <property type="match status" value="1"/>
</dbReference>
<evidence type="ECO:0000256" key="2">
    <source>
        <dbReference type="ARBA" id="ARBA00022679"/>
    </source>
</evidence>
<dbReference type="SUPFAM" id="SSF56104">
    <property type="entry name" value="SAICAR synthase-like"/>
    <property type="match status" value="1"/>
</dbReference>
<protein>
    <recommendedName>
        <fullName evidence="4">Kinase</fullName>
        <ecNumber evidence="4">2.7.-.-</ecNumber>
    </recommendedName>
</protein>
<keyword evidence="6" id="KW-1185">Reference proteome</keyword>
<comment type="caution">
    <text evidence="5">The sequence shown here is derived from an EMBL/GenBank/DDBJ whole genome shotgun (WGS) entry which is preliminary data.</text>
</comment>
<evidence type="ECO:0000256" key="1">
    <source>
        <dbReference type="ARBA" id="ARBA00007374"/>
    </source>
</evidence>
<keyword evidence="3 4" id="KW-0418">Kinase</keyword>
<comment type="similarity">
    <text evidence="1 4">Belongs to the inositol phosphokinase (IPK) family.</text>
</comment>
<dbReference type="RefSeq" id="XP_068346028.1">
    <property type="nucleotide sequence ID" value="XM_068513418.1"/>
</dbReference>
<dbReference type="EMBL" id="MLAK01001458">
    <property type="protein sequence ID" value="OHS92891.1"/>
    <property type="molecule type" value="Genomic_DNA"/>
</dbReference>
<keyword evidence="2 4" id="KW-0808">Transferase</keyword>
<dbReference type="GO" id="GO:0005634">
    <property type="term" value="C:nucleus"/>
    <property type="evidence" value="ECO:0007669"/>
    <property type="project" value="TreeGrafter"/>
</dbReference>
<reference evidence="5" key="1">
    <citation type="submission" date="2016-10" db="EMBL/GenBank/DDBJ databases">
        <authorList>
            <person name="Benchimol M."/>
            <person name="Almeida L.G."/>
            <person name="Vasconcelos A.T."/>
            <person name="Perreira-Neves A."/>
            <person name="Rosa I.A."/>
            <person name="Tasca T."/>
            <person name="Bogo M.R."/>
            <person name="de Souza W."/>
        </authorList>
    </citation>
    <scope>NUCLEOTIDE SEQUENCE [LARGE SCALE GENOMIC DNA]</scope>
    <source>
        <strain evidence="5">K</strain>
    </source>
</reference>
<dbReference type="GO" id="GO:0000828">
    <property type="term" value="F:inositol hexakisphosphate kinase activity"/>
    <property type="evidence" value="ECO:0007669"/>
    <property type="project" value="TreeGrafter"/>
</dbReference>
<dbReference type="PANTHER" id="PTHR12400">
    <property type="entry name" value="INOSITOL POLYPHOSPHATE KINASE"/>
    <property type="match status" value="1"/>
</dbReference>
<dbReference type="GO" id="GO:0046854">
    <property type="term" value="P:phosphatidylinositol phosphate biosynthetic process"/>
    <property type="evidence" value="ECO:0007669"/>
    <property type="project" value="TreeGrafter"/>
</dbReference>